<dbReference type="InterPro" id="IPR017900">
    <property type="entry name" value="4Fe4S_Fe_S_CS"/>
</dbReference>
<dbReference type="GO" id="GO:0051536">
    <property type="term" value="F:iron-sulfur cluster binding"/>
    <property type="evidence" value="ECO:0007669"/>
    <property type="project" value="UniProtKB-KW"/>
</dbReference>
<dbReference type="PROSITE" id="PS51379">
    <property type="entry name" value="4FE4S_FER_2"/>
    <property type="match status" value="1"/>
</dbReference>
<dbReference type="InterPro" id="IPR017896">
    <property type="entry name" value="4Fe4S_Fe-S-bd"/>
</dbReference>
<dbReference type="Proteomes" id="UP000002706">
    <property type="component" value="Chromosome"/>
</dbReference>
<evidence type="ECO:0000313" key="5">
    <source>
        <dbReference type="EMBL" id="ABB15406.1"/>
    </source>
</evidence>
<dbReference type="EMBL" id="CP000141">
    <property type="protein sequence ID" value="ABB15406.1"/>
    <property type="molecule type" value="Genomic_DNA"/>
</dbReference>
<name>Q3AFN2_CARHZ</name>
<dbReference type="OrthoDB" id="9801699at2"/>
<dbReference type="Pfam" id="PF13237">
    <property type="entry name" value="Fer4_10"/>
    <property type="match status" value="1"/>
</dbReference>
<dbReference type="InParanoid" id="Q3AFN2"/>
<organism evidence="5 6">
    <name type="scientific">Carboxydothermus hydrogenoformans (strain ATCC BAA-161 / DSM 6008 / Z-2901)</name>
    <dbReference type="NCBI Taxonomy" id="246194"/>
    <lineage>
        <taxon>Bacteria</taxon>
        <taxon>Bacillati</taxon>
        <taxon>Bacillota</taxon>
        <taxon>Clostridia</taxon>
        <taxon>Thermoanaerobacterales</taxon>
        <taxon>Thermoanaerobacteraceae</taxon>
        <taxon>Carboxydothermus</taxon>
    </lineage>
</organism>
<sequence length="88" mass="10217">MNFLGVYRMPIHIDLDLCDQNEDCPAATYCLYGALYFDHSEKRLKYDREKCQNCGTCVNHCGPGALYYAKDDDELNMLVEELKKLKEL</sequence>
<evidence type="ECO:0000256" key="3">
    <source>
        <dbReference type="ARBA" id="ARBA00023014"/>
    </source>
</evidence>
<dbReference type="AlphaFoldDB" id="Q3AFN2"/>
<reference evidence="5 6" key="1">
    <citation type="journal article" date="2005" name="PLoS Genet.">
        <title>Life in hot carbon monoxide: the complete genome sequence of Carboxydothermus hydrogenoformans Z-2901.</title>
        <authorList>
            <person name="Wu M."/>
            <person name="Ren Q."/>
            <person name="Durkin A.S."/>
            <person name="Daugherty S.C."/>
            <person name="Brinkac L.M."/>
            <person name="Dodson R.J."/>
            <person name="Madupu R."/>
            <person name="Sullivan S.A."/>
            <person name="Kolonay J.F."/>
            <person name="Haft D.H."/>
            <person name="Nelson W.C."/>
            <person name="Tallon L.J."/>
            <person name="Jones K.M."/>
            <person name="Ulrich L.E."/>
            <person name="Gonzalez J.M."/>
            <person name="Zhulin I.B."/>
            <person name="Robb F.T."/>
            <person name="Eisen J.A."/>
        </authorList>
    </citation>
    <scope>NUCLEOTIDE SEQUENCE [LARGE SCALE GENOMIC DNA]</scope>
    <source>
        <strain evidence="6">ATCC BAA-161 / DSM 6008 / Z-2901</strain>
    </source>
</reference>
<evidence type="ECO:0000256" key="1">
    <source>
        <dbReference type="ARBA" id="ARBA00022723"/>
    </source>
</evidence>
<protein>
    <submittedName>
        <fullName evidence="5">Iron-sulfur cluster-binding protein</fullName>
    </submittedName>
</protein>
<proteinExistence type="predicted"/>
<dbReference type="SUPFAM" id="SSF54862">
    <property type="entry name" value="4Fe-4S ferredoxins"/>
    <property type="match status" value="1"/>
</dbReference>
<dbReference type="eggNOG" id="COG2221">
    <property type="taxonomic scope" value="Bacteria"/>
</dbReference>
<dbReference type="HOGENOM" id="CLU_2463398_0_0_9"/>
<accession>Q3AFN2</accession>
<keyword evidence="6" id="KW-1185">Reference proteome</keyword>
<gene>
    <name evidence="5" type="ordered locus">CHY_0180</name>
</gene>
<dbReference type="Gene3D" id="3.30.70.20">
    <property type="match status" value="1"/>
</dbReference>
<dbReference type="PROSITE" id="PS00198">
    <property type="entry name" value="4FE4S_FER_1"/>
    <property type="match status" value="1"/>
</dbReference>
<evidence type="ECO:0000313" key="6">
    <source>
        <dbReference type="Proteomes" id="UP000002706"/>
    </source>
</evidence>
<evidence type="ECO:0000256" key="2">
    <source>
        <dbReference type="ARBA" id="ARBA00023004"/>
    </source>
</evidence>
<keyword evidence="2" id="KW-0408">Iron</keyword>
<evidence type="ECO:0000259" key="4">
    <source>
        <dbReference type="PROSITE" id="PS51379"/>
    </source>
</evidence>
<dbReference type="KEGG" id="chy:CHY_0180"/>
<dbReference type="GO" id="GO:0046872">
    <property type="term" value="F:metal ion binding"/>
    <property type="evidence" value="ECO:0007669"/>
    <property type="project" value="UniProtKB-KW"/>
</dbReference>
<keyword evidence="1" id="KW-0479">Metal-binding</keyword>
<dbReference type="STRING" id="246194.CHY_0180"/>
<feature type="domain" description="4Fe-4S ferredoxin-type" evidence="4">
    <location>
        <begin position="42"/>
        <end position="71"/>
    </location>
</feature>
<keyword evidence="3" id="KW-0411">Iron-sulfur</keyword>